<evidence type="ECO:0000259" key="5">
    <source>
        <dbReference type="PROSITE" id="PS50975"/>
    </source>
</evidence>
<evidence type="ECO:0000256" key="4">
    <source>
        <dbReference type="PROSITE-ProRule" id="PRU00409"/>
    </source>
</evidence>
<gene>
    <name evidence="6" type="ORF">PV02_08770</name>
</gene>
<evidence type="ECO:0000256" key="2">
    <source>
        <dbReference type="ARBA" id="ARBA00022741"/>
    </source>
</evidence>
<feature type="domain" description="ATP-grasp" evidence="5">
    <location>
        <begin position="109"/>
        <end position="299"/>
    </location>
</feature>
<keyword evidence="7" id="KW-1185">Reference proteome</keyword>
<dbReference type="PROSITE" id="PS50975">
    <property type="entry name" value="ATP_GRASP"/>
    <property type="match status" value="1"/>
</dbReference>
<dbReference type="InterPro" id="IPR003806">
    <property type="entry name" value="ATP-grasp_PylC-type"/>
</dbReference>
<accession>A0AAE3HC68</accession>
<dbReference type="Pfam" id="PF02655">
    <property type="entry name" value="ATP-grasp_3"/>
    <property type="match status" value="1"/>
</dbReference>
<dbReference type="AlphaFoldDB" id="A0AAE3HC68"/>
<dbReference type="GO" id="GO:0005524">
    <property type="term" value="F:ATP binding"/>
    <property type="evidence" value="ECO:0007669"/>
    <property type="project" value="UniProtKB-UniRule"/>
</dbReference>
<dbReference type="PANTHER" id="PTHR43055:SF1">
    <property type="entry name" value="FORMATE-DEPENDENT PHOSPHORIBOSYLGLYCINAMIDE FORMYLTRANSFERASE"/>
    <property type="match status" value="1"/>
</dbReference>
<reference evidence="6 7" key="1">
    <citation type="journal article" date="2011" name="Appl. Environ. Microbiol.">
        <title>Methanogenic archaea isolated from Taiwan's Chelungpu fault.</title>
        <authorList>
            <person name="Wu S.Y."/>
            <person name="Lai M.C."/>
        </authorList>
    </citation>
    <scope>NUCLEOTIDE SEQUENCE [LARGE SCALE GENOMIC DNA]</scope>
    <source>
        <strain evidence="6 7">St545Mb</strain>
    </source>
</reference>
<dbReference type="Gene3D" id="3.30.470.20">
    <property type="entry name" value="ATP-grasp fold, B domain"/>
    <property type="match status" value="1"/>
</dbReference>
<evidence type="ECO:0000256" key="3">
    <source>
        <dbReference type="ARBA" id="ARBA00022840"/>
    </source>
</evidence>
<keyword evidence="3 4" id="KW-0067">ATP-binding</keyword>
<dbReference type="PIRSF" id="PIRSF016817">
    <property type="entry name" value="UCP016817_carboligase"/>
    <property type="match status" value="1"/>
</dbReference>
<keyword evidence="1" id="KW-0436">Ligase</keyword>
<keyword evidence="2 4" id="KW-0547">Nucleotide-binding</keyword>
<sequence>MKNVLVIGFSTRNAICSGCRAGYNMYAIDAFCDQDMLRCAADARRLVPEGRFDSKLIDPSVLMEAIESFGVDFDAIIPASGFETLELPGSRYPVLQNNLAALEKVTDKSRFAELLGSMDMPHPQTYSYSELDSASFPLMVKPACAGGGIFNRVVHSQEELDNYILRLQSDQMHLEIDDMVFQQYMSGMPASVSLISTPDRACTLAVNEQLIGVPWLTRLPFAYCGNVTPLLTPYANQMKNIAEELITEFGLIGSSGVDFLITDDGPVPLEVNARFQGSMDTVELATGANIFEEHMQAFEGHILQERLTEPVYRQYAARAVMYAEQRTRITEQAMDAIDRKQTADIPRTGDIIGENEPVTSVISTGHTRKNVMGEIEQSVMFIRQRLNVE</sequence>
<dbReference type="EMBL" id="JTEO01000004">
    <property type="protein sequence ID" value="MCQ6963118.1"/>
    <property type="molecule type" value="Genomic_DNA"/>
</dbReference>
<dbReference type="GO" id="GO:0005829">
    <property type="term" value="C:cytosol"/>
    <property type="evidence" value="ECO:0007669"/>
    <property type="project" value="TreeGrafter"/>
</dbReference>
<dbReference type="GO" id="GO:0046872">
    <property type="term" value="F:metal ion binding"/>
    <property type="evidence" value="ECO:0007669"/>
    <property type="project" value="InterPro"/>
</dbReference>
<organism evidence="6 7">
    <name type="scientific">Methanolobus chelungpuianus</name>
    <dbReference type="NCBI Taxonomy" id="502115"/>
    <lineage>
        <taxon>Archaea</taxon>
        <taxon>Methanobacteriati</taxon>
        <taxon>Methanobacteriota</taxon>
        <taxon>Stenosarchaea group</taxon>
        <taxon>Methanomicrobia</taxon>
        <taxon>Methanosarcinales</taxon>
        <taxon>Methanosarcinaceae</taxon>
        <taxon>Methanolobus</taxon>
    </lineage>
</organism>
<comment type="caution">
    <text evidence="6">The sequence shown here is derived from an EMBL/GenBank/DDBJ whole genome shotgun (WGS) entry which is preliminary data.</text>
</comment>
<evidence type="ECO:0000313" key="7">
    <source>
        <dbReference type="Proteomes" id="UP001206983"/>
    </source>
</evidence>
<name>A0AAE3HC68_9EURY</name>
<evidence type="ECO:0000256" key="1">
    <source>
        <dbReference type="ARBA" id="ARBA00022598"/>
    </source>
</evidence>
<dbReference type="RefSeq" id="WP_256623014.1">
    <property type="nucleotide sequence ID" value="NZ_JTEO01000004.1"/>
</dbReference>
<evidence type="ECO:0000313" key="6">
    <source>
        <dbReference type="EMBL" id="MCQ6963118.1"/>
    </source>
</evidence>
<dbReference type="SUPFAM" id="SSF56059">
    <property type="entry name" value="Glutathione synthetase ATP-binding domain-like"/>
    <property type="match status" value="1"/>
</dbReference>
<dbReference type="InterPro" id="IPR011761">
    <property type="entry name" value="ATP-grasp"/>
</dbReference>
<proteinExistence type="predicted"/>
<dbReference type="Proteomes" id="UP001206983">
    <property type="component" value="Unassembled WGS sequence"/>
</dbReference>
<protein>
    <submittedName>
        <fullName evidence="6">ATP-dependent carboligase</fullName>
    </submittedName>
</protein>
<dbReference type="InterPro" id="IPR016677">
    <property type="entry name" value="UCP016817_carboligase"/>
</dbReference>
<dbReference type="GO" id="GO:0016874">
    <property type="term" value="F:ligase activity"/>
    <property type="evidence" value="ECO:0007669"/>
    <property type="project" value="UniProtKB-KW"/>
</dbReference>
<dbReference type="PANTHER" id="PTHR43055">
    <property type="entry name" value="FORMATE-DEPENDENT PHOSPHORIBOSYLGLYCINAMIDE FORMYLTRANSFERASE"/>
    <property type="match status" value="1"/>
</dbReference>